<evidence type="ECO:0000256" key="1">
    <source>
        <dbReference type="SAM" id="SignalP"/>
    </source>
</evidence>
<dbReference type="PROSITE" id="PS51257">
    <property type="entry name" value="PROKAR_LIPOPROTEIN"/>
    <property type="match status" value="1"/>
</dbReference>
<proteinExistence type="predicted"/>
<evidence type="ECO:0000313" key="2">
    <source>
        <dbReference type="EMBL" id="MCU7550939.1"/>
    </source>
</evidence>
<feature type="signal peptide" evidence="1">
    <location>
        <begin position="1"/>
        <end position="21"/>
    </location>
</feature>
<reference evidence="2" key="1">
    <citation type="submission" date="2022-09" db="EMBL/GenBank/DDBJ databases">
        <authorList>
            <person name="Yuan C."/>
            <person name="Ke Z."/>
        </authorList>
    </citation>
    <scope>NUCLEOTIDE SEQUENCE</scope>
    <source>
        <strain evidence="2">LB-8</strain>
    </source>
</reference>
<keyword evidence="3" id="KW-1185">Reference proteome</keyword>
<reference evidence="2" key="2">
    <citation type="submission" date="2023-04" db="EMBL/GenBank/DDBJ databases">
        <title>Paracnuella aquatica gen. nov., sp. nov., a member of the family Chitinophagaceae isolated from a hot spring.</title>
        <authorList>
            <person name="Wang C."/>
        </authorList>
    </citation>
    <scope>NUCLEOTIDE SEQUENCE</scope>
    <source>
        <strain evidence="2">LB-8</strain>
    </source>
</reference>
<dbReference type="AlphaFoldDB" id="A0A9X2XWV5"/>
<organism evidence="2 3">
    <name type="scientific">Paraflavisolibacter caeni</name>
    <dbReference type="NCBI Taxonomy" id="2982496"/>
    <lineage>
        <taxon>Bacteria</taxon>
        <taxon>Pseudomonadati</taxon>
        <taxon>Bacteroidota</taxon>
        <taxon>Chitinophagia</taxon>
        <taxon>Chitinophagales</taxon>
        <taxon>Chitinophagaceae</taxon>
        <taxon>Paraflavisolibacter</taxon>
    </lineage>
</organism>
<gene>
    <name evidence="2" type="ORF">OCK74_17595</name>
</gene>
<feature type="chain" id="PRO_5040873477" evidence="1">
    <location>
        <begin position="22"/>
        <end position="264"/>
    </location>
</feature>
<dbReference type="EMBL" id="JAOTIF010000016">
    <property type="protein sequence ID" value="MCU7550939.1"/>
    <property type="molecule type" value="Genomic_DNA"/>
</dbReference>
<keyword evidence="1" id="KW-0732">Signal</keyword>
<sequence>MTKILHIIVLQWFFSCLYAQSGSLRPHQSTPVTSNSTLTSDSGLAISRLDPCIEAKAALETVTAFSKTDQYVTALNQIQTAFLNKGKEHVIAFGKDDKNNILTSFLNSGAQSNSTVPNMANAFADLHNHPGNHPPDAGDLYGLIDINQKQKDYNARFVVTQNNTVYALVITNASAANSFNVKYPRDLSGCFGCSPKFPEALVDEFREMKYGHGCTDEMALAFLLEKYNTGISLLKQHANGAFYILRTAISRNGNNFSFTTINCQ</sequence>
<protein>
    <submittedName>
        <fullName evidence="2">Uncharacterized protein</fullName>
    </submittedName>
</protein>
<accession>A0A9X2XWV5</accession>
<name>A0A9X2XWV5_9BACT</name>
<comment type="caution">
    <text evidence="2">The sequence shown here is derived from an EMBL/GenBank/DDBJ whole genome shotgun (WGS) entry which is preliminary data.</text>
</comment>
<evidence type="ECO:0000313" key="3">
    <source>
        <dbReference type="Proteomes" id="UP001155483"/>
    </source>
</evidence>
<dbReference type="Proteomes" id="UP001155483">
    <property type="component" value="Unassembled WGS sequence"/>
</dbReference>
<dbReference type="RefSeq" id="WP_279298378.1">
    <property type="nucleotide sequence ID" value="NZ_JAOTIF010000016.1"/>
</dbReference>